<evidence type="ECO:0000313" key="3">
    <source>
        <dbReference type="Proteomes" id="UP001457282"/>
    </source>
</evidence>
<proteinExistence type="predicted"/>
<dbReference type="Gene3D" id="1.20.1250.20">
    <property type="entry name" value="MFS general substrate transporter like domains"/>
    <property type="match status" value="1"/>
</dbReference>
<dbReference type="Proteomes" id="UP001457282">
    <property type="component" value="Unassembled WGS sequence"/>
</dbReference>
<evidence type="ECO:0000256" key="1">
    <source>
        <dbReference type="SAM" id="Phobius"/>
    </source>
</evidence>
<keyword evidence="1" id="KW-0472">Membrane</keyword>
<name>A0AAW1W5C9_RUBAR</name>
<feature type="transmembrane region" description="Helical" evidence="1">
    <location>
        <begin position="94"/>
        <end position="112"/>
    </location>
</feature>
<accession>A0AAW1W5C9</accession>
<comment type="caution">
    <text evidence="2">The sequence shown here is derived from an EMBL/GenBank/DDBJ whole genome shotgun (WGS) entry which is preliminary data.</text>
</comment>
<organism evidence="2 3">
    <name type="scientific">Rubus argutus</name>
    <name type="common">Southern blackberry</name>
    <dbReference type="NCBI Taxonomy" id="59490"/>
    <lineage>
        <taxon>Eukaryota</taxon>
        <taxon>Viridiplantae</taxon>
        <taxon>Streptophyta</taxon>
        <taxon>Embryophyta</taxon>
        <taxon>Tracheophyta</taxon>
        <taxon>Spermatophyta</taxon>
        <taxon>Magnoliopsida</taxon>
        <taxon>eudicotyledons</taxon>
        <taxon>Gunneridae</taxon>
        <taxon>Pentapetalae</taxon>
        <taxon>rosids</taxon>
        <taxon>fabids</taxon>
        <taxon>Rosales</taxon>
        <taxon>Rosaceae</taxon>
        <taxon>Rosoideae</taxon>
        <taxon>Rosoideae incertae sedis</taxon>
        <taxon>Rubus</taxon>
    </lineage>
</organism>
<protein>
    <submittedName>
        <fullName evidence="2">Uncharacterized protein</fullName>
    </submittedName>
</protein>
<feature type="transmembrane region" description="Helical" evidence="1">
    <location>
        <begin position="21"/>
        <end position="52"/>
    </location>
</feature>
<keyword evidence="3" id="KW-1185">Reference proteome</keyword>
<keyword evidence="1" id="KW-0812">Transmembrane</keyword>
<dbReference type="SUPFAM" id="SSF103473">
    <property type="entry name" value="MFS general substrate transporter"/>
    <property type="match status" value="1"/>
</dbReference>
<evidence type="ECO:0000313" key="2">
    <source>
        <dbReference type="EMBL" id="KAK9920101.1"/>
    </source>
</evidence>
<feature type="transmembrane region" description="Helical" evidence="1">
    <location>
        <begin position="64"/>
        <end position="82"/>
    </location>
</feature>
<sequence length="161" mass="17899">MGEEEGKRDNSLEPMDKRKGGYTASIFIFVLLALDNMGFVANMVSMVLYFLGPMHFNLATAANTLTNFMGTTFLLSLFGGFISDTYLSRYTTCLIFGSIEVLGLALVTIQAYSKELQPPSCWWQVELYGRRCRVHVLCILESLSTASKPPKKVPSSGSFRL</sequence>
<reference evidence="2 3" key="1">
    <citation type="journal article" date="2023" name="G3 (Bethesda)">
        <title>A chromosome-length genome assembly and annotation of blackberry (Rubus argutus, cv. 'Hillquist').</title>
        <authorList>
            <person name="Bruna T."/>
            <person name="Aryal R."/>
            <person name="Dudchenko O."/>
            <person name="Sargent D.J."/>
            <person name="Mead D."/>
            <person name="Buti M."/>
            <person name="Cavallini A."/>
            <person name="Hytonen T."/>
            <person name="Andres J."/>
            <person name="Pham M."/>
            <person name="Weisz D."/>
            <person name="Mascagni F."/>
            <person name="Usai G."/>
            <person name="Natali L."/>
            <person name="Bassil N."/>
            <person name="Fernandez G.E."/>
            <person name="Lomsadze A."/>
            <person name="Armour M."/>
            <person name="Olukolu B."/>
            <person name="Poorten T."/>
            <person name="Britton C."/>
            <person name="Davik J."/>
            <person name="Ashrafi H."/>
            <person name="Aiden E.L."/>
            <person name="Borodovsky M."/>
            <person name="Worthington M."/>
        </authorList>
    </citation>
    <scope>NUCLEOTIDE SEQUENCE [LARGE SCALE GENOMIC DNA]</scope>
    <source>
        <strain evidence="2">PI 553951</strain>
    </source>
</reference>
<dbReference type="InterPro" id="IPR036259">
    <property type="entry name" value="MFS_trans_sf"/>
</dbReference>
<keyword evidence="1" id="KW-1133">Transmembrane helix</keyword>
<dbReference type="AlphaFoldDB" id="A0AAW1W5C9"/>
<dbReference type="PANTHER" id="PTHR11654">
    <property type="entry name" value="OLIGOPEPTIDE TRANSPORTER-RELATED"/>
    <property type="match status" value="1"/>
</dbReference>
<dbReference type="EMBL" id="JBEDUW010000006">
    <property type="protein sequence ID" value="KAK9920101.1"/>
    <property type="molecule type" value="Genomic_DNA"/>
</dbReference>
<gene>
    <name evidence="2" type="ORF">M0R45_028663</name>
</gene>